<name>A0ABV3XLC9_9ACTN</name>
<dbReference type="RefSeq" id="WP_369210217.1">
    <property type="nucleotide sequence ID" value="NZ_JBFNXQ010000126.1"/>
</dbReference>
<accession>A0ABV3XLC9</accession>
<protein>
    <recommendedName>
        <fullName evidence="4">Integral membrane protein</fullName>
    </recommendedName>
</protein>
<dbReference type="EMBL" id="JBFNXQ010000126">
    <property type="protein sequence ID" value="MEX5721402.1"/>
    <property type="molecule type" value="Genomic_DNA"/>
</dbReference>
<sequence>MWALGGLVAWLVLGLLLGTVVGRAVRLADRRTAGTGSDHLTTGDLPWASTRPVSATQVRRRVPIPPVAVALAVTGVALETVGYAVRLADVPGRAGRLLSMDAPFSVPRFYIAALLAAAAVAAAVGGAGLGERRTWWTAVALVTGCAAAIKTGSTVHADALSWASDSFTPVGAVLLSVVVVGAVVGGLWSLSRGDRRDRRRVLGCLSLYAAASVGLSAVSGTVGSALGGGSRWAAMATLVEECGEAVGAVALLVAVLVGVAPRLVLPAGWALRRTDDAHTLDLLEMVPGSTAGRPTV</sequence>
<feature type="non-terminal residue" evidence="2">
    <location>
        <position position="296"/>
    </location>
</feature>
<feature type="transmembrane region" description="Helical" evidence="1">
    <location>
        <begin position="245"/>
        <end position="265"/>
    </location>
</feature>
<proteinExistence type="predicted"/>
<evidence type="ECO:0000313" key="2">
    <source>
        <dbReference type="EMBL" id="MEX5721402.1"/>
    </source>
</evidence>
<feature type="transmembrane region" description="Helical" evidence="1">
    <location>
        <begin position="109"/>
        <end position="129"/>
    </location>
</feature>
<evidence type="ECO:0008006" key="4">
    <source>
        <dbReference type="Google" id="ProtNLM"/>
    </source>
</evidence>
<organism evidence="2 3">
    <name type="scientific">Geodermatophilus maliterrae</name>
    <dbReference type="NCBI Taxonomy" id="3162531"/>
    <lineage>
        <taxon>Bacteria</taxon>
        <taxon>Bacillati</taxon>
        <taxon>Actinomycetota</taxon>
        <taxon>Actinomycetes</taxon>
        <taxon>Geodermatophilales</taxon>
        <taxon>Geodermatophilaceae</taxon>
        <taxon>Geodermatophilus</taxon>
    </lineage>
</organism>
<keyword evidence="1" id="KW-1133">Transmembrane helix</keyword>
<keyword evidence="1" id="KW-0812">Transmembrane</keyword>
<feature type="transmembrane region" description="Helical" evidence="1">
    <location>
        <begin position="170"/>
        <end position="190"/>
    </location>
</feature>
<gene>
    <name evidence="2" type="ORF">ABQ292_23890</name>
</gene>
<feature type="transmembrane region" description="Helical" evidence="1">
    <location>
        <begin position="67"/>
        <end position="88"/>
    </location>
</feature>
<keyword evidence="1" id="KW-0472">Membrane</keyword>
<keyword evidence="3" id="KW-1185">Reference proteome</keyword>
<dbReference type="Proteomes" id="UP001560045">
    <property type="component" value="Unassembled WGS sequence"/>
</dbReference>
<evidence type="ECO:0000256" key="1">
    <source>
        <dbReference type="SAM" id="Phobius"/>
    </source>
</evidence>
<feature type="transmembrane region" description="Helical" evidence="1">
    <location>
        <begin position="202"/>
        <end position="225"/>
    </location>
</feature>
<comment type="caution">
    <text evidence="2">The sequence shown here is derived from an EMBL/GenBank/DDBJ whole genome shotgun (WGS) entry which is preliminary data.</text>
</comment>
<reference evidence="2 3" key="1">
    <citation type="submission" date="2024-06" db="EMBL/GenBank/DDBJ databases">
        <title>Draft genome sequence of Geodermatophilus badlandi, a novel member of the Geodermatophilaceae isolated from badland sedimentary rocks in the Red desert, Wyoming, USA.</title>
        <authorList>
            <person name="Ben Tekaya S."/>
            <person name="Nouioui I."/>
            <person name="Flores G.M."/>
            <person name="Shaal M.N."/>
            <person name="Bredoire F."/>
            <person name="Basile F."/>
            <person name="Van Diepen L."/>
            <person name="Ward N.L."/>
        </authorList>
    </citation>
    <scope>NUCLEOTIDE SEQUENCE [LARGE SCALE GENOMIC DNA]</scope>
    <source>
        <strain evidence="2 3">WL48A</strain>
    </source>
</reference>
<evidence type="ECO:0000313" key="3">
    <source>
        <dbReference type="Proteomes" id="UP001560045"/>
    </source>
</evidence>